<name>A0A3A5MPD3_9MICO</name>
<gene>
    <name evidence="1" type="ORF">D6T64_02185</name>
</gene>
<reference evidence="1 2" key="1">
    <citation type="submission" date="2018-09" db="EMBL/GenBank/DDBJ databases">
        <title>Novel species of Cryobacterium.</title>
        <authorList>
            <person name="Liu Q."/>
            <person name="Xin Y.-H."/>
        </authorList>
    </citation>
    <scope>NUCLEOTIDE SEQUENCE [LARGE SCALE GENOMIC DNA]</scope>
    <source>
        <strain evidence="1 2">Hh39</strain>
    </source>
</reference>
<accession>A0A3A5MPD3</accession>
<keyword evidence="2" id="KW-1185">Reference proteome</keyword>
<evidence type="ECO:0000313" key="2">
    <source>
        <dbReference type="Proteomes" id="UP000272015"/>
    </source>
</evidence>
<organism evidence="1 2">
    <name type="scientific">Cryobacterium melibiosiphilum</name>
    <dbReference type="NCBI Taxonomy" id="995039"/>
    <lineage>
        <taxon>Bacteria</taxon>
        <taxon>Bacillati</taxon>
        <taxon>Actinomycetota</taxon>
        <taxon>Actinomycetes</taxon>
        <taxon>Micrococcales</taxon>
        <taxon>Microbacteriaceae</taxon>
        <taxon>Cryobacterium</taxon>
    </lineage>
</organism>
<dbReference type="Proteomes" id="UP000272015">
    <property type="component" value="Unassembled WGS sequence"/>
</dbReference>
<protein>
    <submittedName>
        <fullName evidence="1">Uncharacterized protein</fullName>
    </submittedName>
</protein>
<dbReference type="EMBL" id="QZVS01000050">
    <property type="protein sequence ID" value="RJT91202.1"/>
    <property type="molecule type" value="Genomic_DNA"/>
</dbReference>
<dbReference type="AlphaFoldDB" id="A0A3A5MPD3"/>
<comment type="caution">
    <text evidence="1">The sequence shown here is derived from an EMBL/GenBank/DDBJ whole genome shotgun (WGS) entry which is preliminary data.</text>
</comment>
<sequence length="102" mass="10633">MDHFHTVGVLVAAGASAGLPGGYAFAYVGGQPNAFILDPGEYTRVHVTVASDLVLEAGPGRHSLYAAVPALSMVSEHPLSLTITEKDLKEAGPSRPPRLRPS</sequence>
<evidence type="ECO:0000313" key="1">
    <source>
        <dbReference type="EMBL" id="RJT91202.1"/>
    </source>
</evidence>
<proteinExistence type="predicted"/>